<comment type="caution">
    <text evidence="2">The sequence shown here is derived from an EMBL/GenBank/DDBJ whole genome shotgun (WGS) entry which is preliminary data.</text>
</comment>
<reference evidence="2 3" key="1">
    <citation type="submission" date="2023-07" db="EMBL/GenBank/DDBJ databases">
        <title>Comparative genomics of wheat-associated soil bacteria to identify genetic determinants of phenazine resistance.</title>
        <authorList>
            <person name="Mouncey N."/>
        </authorList>
    </citation>
    <scope>NUCLEOTIDE SEQUENCE [LARGE SCALE GENOMIC DNA]</scope>
    <source>
        <strain evidence="2 3">W4I9-1</strain>
    </source>
</reference>
<protein>
    <submittedName>
        <fullName evidence="2">Uncharacterized protein</fullName>
    </submittedName>
</protein>
<name>A0AAW8EX94_9MICO</name>
<accession>A0AAW8EX94</accession>
<sequence>MFGAYGQDMTTAQPSREDGEGDSAFRRSGPAAPQRDGDIERARSLKPIHIASHHPEVE</sequence>
<keyword evidence="3" id="KW-1185">Reference proteome</keyword>
<feature type="region of interest" description="Disordered" evidence="1">
    <location>
        <begin position="1"/>
        <end position="58"/>
    </location>
</feature>
<proteinExistence type="predicted"/>
<dbReference type="Proteomes" id="UP001244427">
    <property type="component" value="Unassembled WGS sequence"/>
</dbReference>
<evidence type="ECO:0000313" key="3">
    <source>
        <dbReference type="Proteomes" id="UP001244427"/>
    </source>
</evidence>
<organism evidence="2 3">
    <name type="scientific">Microbacterium natoriense</name>
    <dbReference type="NCBI Taxonomy" id="284570"/>
    <lineage>
        <taxon>Bacteria</taxon>
        <taxon>Bacillati</taxon>
        <taxon>Actinomycetota</taxon>
        <taxon>Actinomycetes</taxon>
        <taxon>Micrococcales</taxon>
        <taxon>Microbacteriaceae</taxon>
        <taxon>Microbacterium</taxon>
    </lineage>
</organism>
<gene>
    <name evidence="2" type="ORF">QFZ53_002069</name>
</gene>
<evidence type="ECO:0000256" key="1">
    <source>
        <dbReference type="SAM" id="MobiDB-lite"/>
    </source>
</evidence>
<dbReference type="AlphaFoldDB" id="A0AAW8EX94"/>
<dbReference type="EMBL" id="JAUSXV010000001">
    <property type="protein sequence ID" value="MDQ0647873.1"/>
    <property type="molecule type" value="Genomic_DNA"/>
</dbReference>
<evidence type="ECO:0000313" key="2">
    <source>
        <dbReference type="EMBL" id="MDQ0647873.1"/>
    </source>
</evidence>